<dbReference type="Pfam" id="PF20243">
    <property type="entry name" value="MbnP"/>
    <property type="match status" value="1"/>
</dbReference>
<dbReference type="EMBL" id="JBHULC010000021">
    <property type="protein sequence ID" value="MFD2522595.1"/>
    <property type="molecule type" value="Genomic_DNA"/>
</dbReference>
<evidence type="ECO:0000256" key="1">
    <source>
        <dbReference type="SAM" id="SignalP"/>
    </source>
</evidence>
<proteinExistence type="predicted"/>
<organism evidence="3 4">
    <name type="scientific">Emticicia soli</name>
    <dbReference type="NCBI Taxonomy" id="2027878"/>
    <lineage>
        <taxon>Bacteria</taxon>
        <taxon>Pseudomonadati</taxon>
        <taxon>Bacteroidota</taxon>
        <taxon>Cytophagia</taxon>
        <taxon>Cytophagales</taxon>
        <taxon>Leadbetterellaceae</taxon>
        <taxon>Emticicia</taxon>
    </lineage>
</organism>
<gene>
    <name evidence="3" type="ORF">ACFSR2_16985</name>
</gene>
<feature type="domain" description="Copper-binding protein MbnP-like" evidence="2">
    <location>
        <begin position="21"/>
        <end position="232"/>
    </location>
</feature>
<protein>
    <submittedName>
        <fullName evidence="3">MbnP family protein</fullName>
    </submittedName>
</protein>
<sequence>MKKILILLFCAISVAQAQQGGTVNIRFDHFVGSEVLNLDTHTYKNAAGNEFKVSLFQYFVSNIKLLKKDGSAYTVPQDKSYFLIKESNEDSKTITLTDIPKGVYTGVSFLIGVDSARSASDISQRKGSLDVAGEAQDMYWAWNSGYIFVKMEGVSAQASSSNNVFMYHIGLFGGIGVKKTLNNIKYANVSFGKEPLKVQSGKNAPVIVLIADAMKLLNGPNKIDMAENPSIMGGPFSTKVAENYQSMFSFSGFLPPIKAAK</sequence>
<evidence type="ECO:0000259" key="2">
    <source>
        <dbReference type="Pfam" id="PF20243"/>
    </source>
</evidence>
<reference evidence="4" key="1">
    <citation type="journal article" date="2019" name="Int. J. Syst. Evol. Microbiol.">
        <title>The Global Catalogue of Microorganisms (GCM) 10K type strain sequencing project: providing services to taxonomists for standard genome sequencing and annotation.</title>
        <authorList>
            <consortium name="The Broad Institute Genomics Platform"/>
            <consortium name="The Broad Institute Genome Sequencing Center for Infectious Disease"/>
            <person name="Wu L."/>
            <person name="Ma J."/>
        </authorList>
    </citation>
    <scope>NUCLEOTIDE SEQUENCE [LARGE SCALE GENOMIC DNA]</scope>
    <source>
        <strain evidence="4">KCTC 52344</strain>
    </source>
</reference>
<dbReference type="InterPro" id="IPR046863">
    <property type="entry name" value="MbnP-like_dom"/>
</dbReference>
<feature type="signal peptide" evidence="1">
    <location>
        <begin position="1"/>
        <end position="17"/>
    </location>
</feature>
<accession>A0ABW5JCM1</accession>
<dbReference type="Proteomes" id="UP001597510">
    <property type="component" value="Unassembled WGS sequence"/>
</dbReference>
<name>A0ABW5JCM1_9BACT</name>
<evidence type="ECO:0000313" key="3">
    <source>
        <dbReference type="EMBL" id="MFD2522595.1"/>
    </source>
</evidence>
<keyword evidence="4" id="KW-1185">Reference proteome</keyword>
<keyword evidence="1" id="KW-0732">Signal</keyword>
<dbReference type="RefSeq" id="WP_340237588.1">
    <property type="nucleotide sequence ID" value="NZ_JBBEWC010000008.1"/>
</dbReference>
<evidence type="ECO:0000313" key="4">
    <source>
        <dbReference type="Proteomes" id="UP001597510"/>
    </source>
</evidence>
<feature type="chain" id="PRO_5047541894" evidence="1">
    <location>
        <begin position="18"/>
        <end position="261"/>
    </location>
</feature>
<comment type="caution">
    <text evidence="3">The sequence shown here is derived from an EMBL/GenBank/DDBJ whole genome shotgun (WGS) entry which is preliminary data.</text>
</comment>